<keyword evidence="13" id="KW-1185">Reference proteome</keyword>
<keyword evidence="5 10" id="KW-0560">Oxidoreductase</keyword>
<keyword evidence="6 10" id="KW-0408">Iron</keyword>
<reference evidence="12" key="2">
    <citation type="journal article" date="2023" name="Plants (Basel)">
        <title>Annotation of the Turnera subulata (Passifloraceae) Draft Genome Reveals the S-Locus Evolved after the Divergence of Turneroideae from Passifloroideae in a Stepwise Manner.</title>
        <authorList>
            <person name="Henning P.M."/>
            <person name="Roalson E.H."/>
            <person name="Mir W."/>
            <person name="McCubbin A.G."/>
            <person name="Shore J.S."/>
        </authorList>
    </citation>
    <scope>NUCLEOTIDE SEQUENCE</scope>
    <source>
        <strain evidence="12">F60SS</strain>
    </source>
</reference>
<dbReference type="GO" id="GO:0009686">
    <property type="term" value="P:gibberellin biosynthetic process"/>
    <property type="evidence" value="ECO:0007669"/>
    <property type="project" value="UniProtKB-ARBA"/>
</dbReference>
<sequence length="369" mass="40539">MPSRLSDAFIGHPVHLHQKHLDINSLEELPDSFKWTQVEDINHPITDSFMSESVPVVDLLHPNALENIGQACKNWGVFQVINHGIPSSLLDGVENTSKSLFSLPIQQKVKAARPADGVSGYGFARISSFFSKLMWSEGFTIVGSPVEHFRQLWPQDFSKFCGVVEEYQGEMQKLAGKLMLLMLHSLGITKEDLSWVGPLTESKGGCAALQMNHYPACPDPDQAMGLAAHTDSTLFTILYQNNTSGLQVLKEGAGWVTVPPIPGALVVNVGDLLHILSNGLYPSVLHRAMVNRTKERLSLAYLYGPQPSVQISPLPKLVGPSQPPLYRPVTWTEYLGTKAKHFNKALSCVKVCAPMKGLDANDHSRVRVG</sequence>
<dbReference type="SUPFAM" id="SSF51197">
    <property type="entry name" value="Clavaminate synthase-like"/>
    <property type="match status" value="1"/>
</dbReference>
<evidence type="ECO:0000256" key="9">
    <source>
        <dbReference type="ARBA" id="ARBA00066695"/>
    </source>
</evidence>
<dbReference type="Pfam" id="PF03171">
    <property type="entry name" value="2OG-FeII_Oxy"/>
    <property type="match status" value="1"/>
</dbReference>
<keyword evidence="3 10" id="KW-0479">Metal-binding</keyword>
<dbReference type="PROSITE" id="PS51471">
    <property type="entry name" value="FE2OG_OXY"/>
    <property type="match status" value="1"/>
</dbReference>
<dbReference type="Gene3D" id="2.60.120.330">
    <property type="entry name" value="B-lactam Antibiotic, Isopenicillin N Synthase, Chain"/>
    <property type="match status" value="1"/>
</dbReference>
<comment type="cofactor">
    <cofactor evidence="1">
        <name>L-ascorbate</name>
        <dbReference type="ChEBI" id="CHEBI:38290"/>
    </cofactor>
</comment>
<comment type="similarity">
    <text evidence="8">Belongs to the iron/ascorbate-dependent oxidoreductase family. GA3OX subfamily.</text>
</comment>
<reference evidence="12" key="1">
    <citation type="submission" date="2022-02" db="EMBL/GenBank/DDBJ databases">
        <authorList>
            <person name="Henning P.M."/>
            <person name="McCubbin A.G."/>
            <person name="Shore J.S."/>
        </authorList>
    </citation>
    <scope>NUCLEOTIDE SEQUENCE</scope>
    <source>
        <strain evidence="12">F60SS</strain>
        <tissue evidence="12">Leaves</tissue>
    </source>
</reference>
<evidence type="ECO:0000313" key="13">
    <source>
        <dbReference type="Proteomes" id="UP001141552"/>
    </source>
</evidence>
<dbReference type="Pfam" id="PF14226">
    <property type="entry name" value="DIOX_N"/>
    <property type="match status" value="1"/>
</dbReference>
<evidence type="ECO:0000256" key="3">
    <source>
        <dbReference type="ARBA" id="ARBA00022723"/>
    </source>
</evidence>
<evidence type="ECO:0000256" key="4">
    <source>
        <dbReference type="ARBA" id="ARBA00022964"/>
    </source>
</evidence>
<keyword evidence="4" id="KW-0223">Dioxygenase</keyword>
<dbReference type="OrthoDB" id="288590at2759"/>
<dbReference type="InterPro" id="IPR044861">
    <property type="entry name" value="IPNS-like_FE2OG_OXY"/>
</dbReference>
<dbReference type="InterPro" id="IPR050231">
    <property type="entry name" value="Iron_ascorbate_oxido_reductase"/>
</dbReference>
<dbReference type="EMBL" id="JAKUCV010007871">
    <property type="protein sequence ID" value="KAJ4821756.1"/>
    <property type="molecule type" value="Genomic_DNA"/>
</dbReference>
<evidence type="ECO:0000313" key="12">
    <source>
        <dbReference type="EMBL" id="KAJ4821756.1"/>
    </source>
</evidence>
<comment type="pathway">
    <text evidence="2">Hormone biosynthesis.</text>
</comment>
<accession>A0A9Q0EXI6</accession>
<evidence type="ECO:0000256" key="5">
    <source>
        <dbReference type="ARBA" id="ARBA00023002"/>
    </source>
</evidence>
<evidence type="ECO:0000256" key="6">
    <source>
        <dbReference type="ARBA" id="ARBA00023004"/>
    </source>
</evidence>
<name>A0A9Q0EXI6_9ROSI</name>
<comment type="caution">
    <text evidence="12">The sequence shown here is derived from an EMBL/GenBank/DDBJ whole genome shotgun (WGS) entry which is preliminary data.</text>
</comment>
<evidence type="ECO:0000256" key="10">
    <source>
        <dbReference type="RuleBase" id="RU003682"/>
    </source>
</evidence>
<protein>
    <recommendedName>
        <fullName evidence="9">gibberellin 3beta-dioxygenase</fullName>
        <ecNumber evidence="9">1.14.11.15</ecNumber>
    </recommendedName>
</protein>
<comment type="pathway">
    <text evidence="7">Plant hormone biosynthesis; gibberellin biosynthesis.</text>
</comment>
<dbReference type="EC" id="1.14.11.15" evidence="9"/>
<dbReference type="PANTHER" id="PTHR47990">
    <property type="entry name" value="2-OXOGLUTARATE (2OG) AND FE(II)-DEPENDENT OXYGENASE SUPERFAMILY PROTEIN-RELATED"/>
    <property type="match status" value="1"/>
</dbReference>
<dbReference type="AlphaFoldDB" id="A0A9Q0EXI6"/>
<proteinExistence type="inferred from homology"/>
<dbReference type="InterPro" id="IPR027443">
    <property type="entry name" value="IPNS-like_sf"/>
</dbReference>
<feature type="domain" description="Fe2OG dioxygenase" evidence="11">
    <location>
        <begin position="204"/>
        <end position="305"/>
    </location>
</feature>
<organism evidence="12 13">
    <name type="scientific">Turnera subulata</name>
    <dbReference type="NCBI Taxonomy" id="218843"/>
    <lineage>
        <taxon>Eukaryota</taxon>
        <taxon>Viridiplantae</taxon>
        <taxon>Streptophyta</taxon>
        <taxon>Embryophyta</taxon>
        <taxon>Tracheophyta</taxon>
        <taxon>Spermatophyta</taxon>
        <taxon>Magnoliopsida</taxon>
        <taxon>eudicotyledons</taxon>
        <taxon>Gunneridae</taxon>
        <taxon>Pentapetalae</taxon>
        <taxon>rosids</taxon>
        <taxon>fabids</taxon>
        <taxon>Malpighiales</taxon>
        <taxon>Passifloraceae</taxon>
        <taxon>Turnera</taxon>
    </lineage>
</organism>
<dbReference type="GO" id="GO:0046872">
    <property type="term" value="F:metal ion binding"/>
    <property type="evidence" value="ECO:0007669"/>
    <property type="project" value="UniProtKB-KW"/>
</dbReference>
<gene>
    <name evidence="12" type="ORF">Tsubulata_050032</name>
</gene>
<evidence type="ECO:0000256" key="1">
    <source>
        <dbReference type="ARBA" id="ARBA00001961"/>
    </source>
</evidence>
<evidence type="ECO:0000256" key="8">
    <source>
        <dbReference type="ARBA" id="ARBA00061560"/>
    </source>
</evidence>
<evidence type="ECO:0000256" key="2">
    <source>
        <dbReference type="ARBA" id="ARBA00004972"/>
    </source>
</evidence>
<dbReference type="FunFam" id="2.60.120.330:FF:000013">
    <property type="entry name" value="Gibberellin 3-beta-dioxygenase 1"/>
    <property type="match status" value="1"/>
</dbReference>
<dbReference type="Proteomes" id="UP001141552">
    <property type="component" value="Unassembled WGS sequence"/>
</dbReference>
<evidence type="ECO:0000259" key="11">
    <source>
        <dbReference type="PROSITE" id="PS51471"/>
    </source>
</evidence>
<evidence type="ECO:0000256" key="7">
    <source>
        <dbReference type="ARBA" id="ARBA00037909"/>
    </source>
</evidence>
<dbReference type="GO" id="GO:0016707">
    <property type="term" value="F:gibberellin 3-beta-dioxygenase activity"/>
    <property type="evidence" value="ECO:0007669"/>
    <property type="project" value="UniProtKB-EC"/>
</dbReference>
<dbReference type="InterPro" id="IPR005123">
    <property type="entry name" value="Oxoglu/Fe-dep_dioxygenase_dom"/>
</dbReference>
<dbReference type="InterPro" id="IPR026992">
    <property type="entry name" value="DIOX_N"/>
</dbReference>